<dbReference type="InterPro" id="IPR002557">
    <property type="entry name" value="Chitin-bd_dom"/>
</dbReference>
<dbReference type="Pfam" id="PF01607">
    <property type="entry name" value="CBM_14"/>
    <property type="match status" value="2"/>
</dbReference>
<dbReference type="PROSITE" id="PS50940">
    <property type="entry name" value="CHIT_BIND_II"/>
    <property type="match status" value="2"/>
</dbReference>
<evidence type="ECO:0000313" key="9">
    <source>
        <dbReference type="Proteomes" id="UP000324832"/>
    </source>
</evidence>
<feature type="domain" description="Chitin-binding type-2" evidence="7">
    <location>
        <begin position="185"/>
        <end position="240"/>
    </location>
</feature>
<dbReference type="SMART" id="SM00494">
    <property type="entry name" value="ChtBD2"/>
    <property type="match status" value="2"/>
</dbReference>
<evidence type="ECO:0000256" key="1">
    <source>
        <dbReference type="ARBA" id="ARBA00022669"/>
    </source>
</evidence>
<evidence type="ECO:0000256" key="2">
    <source>
        <dbReference type="ARBA" id="ARBA00022729"/>
    </source>
</evidence>
<keyword evidence="4" id="KW-1015">Disulfide bond</keyword>
<dbReference type="GO" id="GO:0008061">
    <property type="term" value="F:chitin binding"/>
    <property type="evidence" value="ECO:0007669"/>
    <property type="project" value="UniProtKB-KW"/>
</dbReference>
<dbReference type="InterPro" id="IPR036508">
    <property type="entry name" value="Chitin-bd_dom_sf"/>
</dbReference>
<dbReference type="EMBL" id="FZQP02005888">
    <property type="protein sequence ID" value="VVD02222.1"/>
    <property type="molecule type" value="Genomic_DNA"/>
</dbReference>
<dbReference type="SUPFAM" id="SSF57625">
    <property type="entry name" value="Invertebrate chitin-binding proteins"/>
    <property type="match status" value="2"/>
</dbReference>
<feature type="domain" description="Chitin-binding type-2" evidence="7">
    <location>
        <begin position="123"/>
        <end position="177"/>
    </location>
</feature>
<keyword evidence="1" id="KW-0147">Chitin-binding</keyword>
<protein>
    <recommendedName>
        <fullName evidence="7">Chitin-binding type-2 domain-containing protein</fullName>
    </recommendedName>
</protein>
<keyword evidence="2 6" id="KW-0732">Signal</keyword>
<gene>
    <name evidence="8" type="ORF">LSINAPIS_LOCUS12486</name>
</gene>
<evidence type="ECO:0000256" key="6">
    <source>
        <dbReference type="SAM" id="SignalP"/>
    </source>
</evidence>
<accession>A0A5E4QWV7</accession>
<evidence type="ECO:0000259" key="7">
    <source>
        <dbReference type="PROSITE" id="PS50940"/>
    </source>
</evidence>
<evidence type="ECO:0000256" key="3">
    <source>
        <dbReference type="ARBA" id="ARBA00022737"/>
    </source>
</evidence>
<dbReference type="AlphaFoldDB" id="A0A5E4QWV7"/>
<organism evidence="8 9">
    <name type="scientific">Leptidea sinapis</name>
    <dbReference type="NCBI Taxonomy" id="189913"/>
    <lineage>
        <taxon>Eukaryota</taxon>
        <taxon>Metazoa</taxon>
        <taxon>Ecdysozoa</taxon>
        <taxon>Arthropoda</taxon>
        <taxon>Hexapoda</taxon>
        <taxon>Insecta</taxon>
        <taxon>Pterygota</taxon>
        <taxon>Neoptera</taxon>
        <taxon>Endopterygota</taxon>
        <taxon>Lepidoptera</taxon>
        <taxon>Glossata</taxon>
        <taxon>Ditrysia</taxon>
        <taxon>Papilionoidea</taxon>
        <taxon>Pieridae</taxon>
        <taxon>Dismorphiinae</taxon>
        <taxon>Leptidea</taxon>
    </lineage>
</organism>
<keyword evidence="5" id="KW-0325">Glycoprotein</keyword>
<proteinExistence type="predicted"/>
<keyword evidence="3" id="KW-0677">Repeat</keyword>
<dbReference type="Gene3D" id="2.170.140.10">
    <property type="entry name" value="Chitin binding domain"/>
    <property type="match status" value="2"/>
</dbReference>
<dbReference type="InterPro" id="IPR051940">
    <property type="entry name" value="Chitin_bind-dev_reg"/>
</dbReference>
<reference evidence="8 9" key="1">
    <citation type="submission" date="2017-07" db="EMBL/GenBank/DDBJ databases">
        <authorList>
            <person name="Talla V."/>
            <person name="Backstrom N."/>
        </authorList>
    </citation>
    <scope>NUCLEOTIDE SEQUENCE [LARGE SCALE GENOMIC DNA]</scope>
</reference>
<sequence>MWKLVVLSTLISVLTHAGANPILDKLQNNRQKRLLFYDEDGNLVKTYNTPYLYDFGNNIEERNPMFYNFVNPFYKFIRPTTLKSSITYMIPVSDAVIHEINTDPLYHNRIYLLSTRDPKVEVNPLCAGKRTQIPSPRECNSFLNCWDGWAFEQECPAGLLFSNAGYCDYAYNVDCQNKMIQEIPLPICNKDFEAFRNNDNCHEFFVCVRRSPVKFLCPADLIYNEEIGVCDYPYAVNCTRREIQRDEVSTTAVEVTSPAGIISNEAPLISTMPSATSSDAQTFSKSNLIGQTGLSTQVAMSRQDAIRKLQLEISQLQTGSNTDKP</sequence>
<dbReference type="PANTHER" id="PTHR23301">
    <property type="entry name" value="CHITIN BINDING PERITROPHIN-A"/>
    <property type="match status" value="1"/>
</dbReference>
<keyword evidence="9" id="KW-1185">Reference proteome</keyword>
<dbReference type="Proteomes" id="UP000324832">
    <property type="component" value="Unassembled WGS sequence"/>
</dbReference>
<name>A0A5E4QWV7_9NEOP</name>
<feature type="chain" id="PRO_5022712450" description="Chitin-binding type-2 domain-containing protein" evidence="6">
    <location>
        <begin position="20"/>
        <end position="325"/>
    </location>
</feature>
<feature type="signal peptide" evidence="6">
    <location>
        <begin position="1"/>
        <end position="19"/>
    </location>
</feature>
<dbReference type="GO" id="GO:0005576">
    <property type="term" value="C:extracellular region"/>
    <property type="evidence" value="ECO:0007669"/>
    <property type="project" value="InterPro"/>
</dbReference>
<evidence type="ECO:0000256" key="4">
    <source>
        <dbReference type="ARBA" id="ARBA00023157"/>
    </source>
</evidence>
<dbReference type="PANTHER" id="PTHR23301:SF98">
    <property type="entry name" value="CHITIN-BINDING TYPE-2 DOMAIN-CONTAINING PROTEIN-RELATED"/>
    <property type="match status" value="1"/>
</dbReference>
<evidence type="ECO:0000313" key="8">
    <source>
        <dbReference type="EMBL" id="VVD02222.1"/>
    </source>
</evidence>
<evidence type="ECO:0000256" key="5">
    <source>
        <dbReference type="ARBA" id="ARBA00023180"/>
    </source>
</evidence>